<proteinExistence type="predicted"/>
<sequence>MMASHYQQHHHGFSHAQGGSSSSTSSPRPPINPRRQHSSSEQYFTPEMRDLQARGRDPYTGESNSHAGDWPGHHRYHHGARETIPHTVMERSRMARDILDQPELLMMVAQKEDDSIPATRLRYMRIMCCLPDKPVSSLDSQVRSTGSDGGSNNGGSNRRQQQQQQQQQQQSRQTR</sequence>
<dbReference type="OrthoDB" id="5372011at2759"/>
<gene>
    <name evidence="2" type="ORF">B0I36DRAFT_310037</name>
</gene>
<evidence type="ECO:0000256" key="1">
    <source>
        <dbReference type="SAM" id="MobiDB-lite"/>
    </source>
</evidence>
<organism evidence="2 3">
    <name type="scientific">Microdochium trichocladiopsis</name>
    <dbReference type="NCBI Taxonomy" id="1682393"/>
    <lineage>
        <taxon>Eukaryota</taxon>
        <taxon>Fungi</taxon>
        <taxon>Dikarya</taxon>
        <taxon>Ascomycota</taxon>
        <taxon>Pezizomycotina</taxon>
        <taxon>Sordariomycetes</taxon>
        <taxon>Xylariomycetidae</taxon>
        <taxon>Xylariales</taxon>
        <taxon>Microdochiaceae</taxon>
        <taxon>Microdochium</taxon>
    </lineage>
</organism>
<name>A0A9P8YHL0_9PEZI</name>
<protein>
    <submittedName>
        <fullName evidence="2">Uncharacterized protein</fullName>
    </submittedName>
</protein>
<keyword evidence="3" id="KW-1185">Reference proteome</keyword>
<dbReference type="Proteomes" id="UP000756346">
    <property type="component" value="Unassembled WGS sequence"/>
</dbReference>
<reference evidence="2" key="1">
    <citation type="journal article" date="2021" name="Nat. Commun.">
        <title>Genetic determinants of endophytism in the Arabidopsis root mycobiome.</title>
        <authorList>
            <person name="Mesny F."/>
            <person name="Miyauchi S."/>
            <person name="Thiergart T."/>
            <person name="Pickel B."/>
            <person name="Atanasova L."/>
            <person name="Karlsson M."/>
            <person name="Huettel B."/>
            <person name="Barry K.W."/>
            <person name="Haridas S."/>
            <person name="Chen C."/>
            <person name="Bauer D."/>
            <person name="Andreopoulos W."/>
            <person name="Pangilinan J."/>
            <person name="LaButti K."/>
            <person name="Riley R."/>
            <person name="Lipzen A."/>
            <person name="Clum A."/>
            <person name="Drula E."/>
            <person name="Henrissat B."/>
            <person name="Kohler A."/>
            <person name="Grigoriev I.V."/>
            <person name="Martin F.M."/>
            <person name="Hacquard S."/>
        </authorList>
    </citation>
    <scope>NUCLEOTIDE SEQUENCE</scope>
    <source>
        <strain evidence="2">MPI-CAGE-CH-0230</strain>
    </source>
</reference>
<dbReference type="GeneID" id="70181755"/>
<feature type="compositionally biased region" description="Low complexity" evidence="1">
    <location>
        <begin position="154"/>
        <end position="175"/>
    </location>
</feature>
<feature type="compositionally biased region" description="Polar residues" evidence="1">
    <location>
        <begin position="137"/>
        <end position="146"/>
    </location>
</feature>
<dbReference type="EMBL" id="JAGTJQ010000001">
    <property type="protein sequence ID" value="KAH7040147.1"/>
    <property type="molecule type" value="Genomic_DNA"/>
</dbReference>
<feature type="region of interest" description="Disordered" evidence="1">
    <location>
        <begin position="133"/>
        <end position="175"/>
    </location>
</feature>
<evidence type="ECO:0000313" key="2">
    <source>
        <dbReference type="EMBL" id="KAH7040147.1"/>
    </source>
</evidence>
<dbReference type="RefSeq" id="XP_046018202.1">
    <property type="nucleotide sequence ID" value="XM_046152209.1"/>
</dbReference>
<dbReference type="AlphaFoldDB" id="A0A9P8YHL0"/>
<evidence type="ECO:0000313" key="3">
    <source>
        <dbReference type="Proteomes" id="UP000756346"/>
    </source>
</evidence>
<feature type="compositionally biased region" description="Low complexity" evidence="1">
    <location>
        <begin position="14"/>
        <end position="26"/>
    </location>
</feature>
<feature type="compositionally biased region" description="Basic and acidic residues" evidence="1">
    <location>
        <begin position="47"/>
        <end position="59"/>
    </location>
</feature>
<feature type="region of interest" description="Disordered" evidence="1">
    <location>
        <begin position="1"/>
        <end position="77"/>
    </location>
</feature>
<accession>A0A9P8YHL0</accession>
<comment type="caution">
    <text evidence="2">The sequence shown here is derived from an EMBL/GenBank/DDBJ whole genome shotgun (WGS) entry which is preliminary data.</text>
</comment>